<name>A0AA88E1Q7_FICCA</name>
<feature type="compositionally biased region" description="Acidic residues" evidence="1">
    <location>
        <begin position="429"/>
        <end position="443"/>
    </location>
</feature>
<proteinExistence type="predicted"/>
<feature type="region of interest" description="Disordered" evidence="1">
    <location>
        <begin position="411"/>
        <end position="461"/>
    </location>
</feature>
<accession>A0AA88E1Q7</accession>
<reference evidence="2" key="1">
    <citation type="submission" date="2023-07" db="EMBL/GenBank/DDBJ databases">
        <title>draft genome sequence of fig (Ficus carica).</title>
        <authorList>
            <person name="Takahashi T."/>
            <person name="Nishimura K."/>
        </authorList>
    </citation>
    <scope>NUCLEOTIDE SEQUENCE</scope>
</reference>
<keyword evidence="3" id="KW-1185">Reference proteome</keyword>
<evidence type="ECO:0000256" key="1">
    <source>
        <dbReference type="SAM" id="MobiDB-lite"/>
    </source>
</evidence>
<evidence type="ECO:0000313" key="3">
    <source>
        <dbReference type="Proteomes" id="UP001187192"/>
    </source>
</evidence>
<dbReference type="Proteomes" id="UP001187192">
    <property type="component" value="Unassembled WGS sequence"/>
</dbReference>
<organism evidence="2 3">
    <name type="scientific">Ficus carica</name>
    <name type="common">Common fig</name>
    <dbReference type="NCBI Taxonomy" id="3494"/>
    <lineage>
        <taxon>Eukaryota</taxon>
        <taxon>Viridiplantae</taxon>
        <taxon>Streptophyta</taxon>
        <taxon>Embryophyta</taxon>
        <taxon>Tracheophyta</taxon>
        <taxon>Spermatophyta</taxon>
        <taxon>Magnoliopsida</taxon>
        <taxon>eudicotyledons</taxon>
        <taxon>Gunneridae</taxon>
        <taxon>Pentapetalae</taxon>
        <taxon>rosids</taxon>
        <taxon>fabids</taxon>
        <taxon>Rosales</taxon>
        <taxon>Moraceae</taxon>
        <taxon>Ficeae</taxon>
        <taxon>Ficus</taxon>
    </lineage>
</organism>
<comment type="caution">
    <text evidence="2">The sequence shown here is derived from an EMBL/GenBank/DDBJ whole genome shotgun (WGS) entry which is preliminary data.</text>
</comment>
<dbReference type="EMBL" id="BTGU01000247">
    <property type="protein sequence ID" value="GMN65593.1"/>
    <property type="molecule type" value="Genomic_DNA"/>
</dbReference>
<feature type="region of interest" description="Disordered" evidence="1">
    <location>
        <begin position="348"/>
        <end position="398"/>
    </location>
</feature>
<evidence type="ECO:0000313" key="2">
    <source>
        <dbReference type="EMBL" id="GMN65593.1"/>
    </source>
</evidence>
<dbReference type="AlphaFoldDB" id="A0AA88E1Q7"/>
<sequence length="479" mass="54164">MLVRLPTSYNDQGFLPMSFNEAGVNLHWHPKWEQTYFGHSNPEQDQVRWQASLPVTYRPVQGRVGLWIELEMDWPPQPLHSCAPGQDYEMLGYVSCVADNYVVLAERKLTSYVYAVGGSLQSWYQSGFLLYHFTVCLPSPPSLLVAMDPALIDEDRDAVTSFYKAHPLSFDGTSRTISLGAWLYDMELIFRTSHIPDRVQVSLGSRCLIGDARLWWIIVGEPQLPSRTWVHFRMLVTARFGPILDYGPGAPQRDPDIYRDMYDTRYHSYTLEWHAYPLETMAHYCLRFQEAMLPYVPQDIDHPVMEALTILRNGLPGRIRQYVPFPTPRMTVEHMIEDILGAEVHTDTEQAEAAEGDHQAPVDDAGIGEPLHEEDAEGDPDAEGPEEVMVIPADPPADPPIVDISSDEDDDIMVIPADPPADPLVIDISSDEEGDDEDMEPAPELEQAGWLEDQKDFGDDPEEILFYDGDWEADSDALS</sequence>
<feature type="compositionally biased region" description="Acidic residues" evidence="1">
    <location>
        <begin position="372"/>
        <end position="386"/>
    </location>
</feature>
<gene>
    <name evidence="2" type="ORF">TIFTF001_034659</name>
</gene>
<protein>
    <submittedName>
        <fullName evidence="2">Uncharacterized protein</fullName>
    </submittedName>
</protein>